<dbReference type="Proteomes" id="UP000019146">
    <property type="component" value="Plasmid unnamed"/>
</dbReference>
<reference evidence="3 4" key="1">
    <citation type="journal article" date="2014" name="Genome Announc.">
        <title>Draft Genome Sequence of the Haloacid-Degrading Burkholderia caribensis Strain MBA4.</title>
        <authorList>
            <person name="Pan Y."/>
            <person name="Kong K.F."/>
            <person name="Tsang J.S."/>
        </authorList>
    </citation>
    <scope>NUCLEOTIDE SEQUENCE [LARGE SCALE GENOMIC DNA]</scope>
    <source>
        <strain evidence="3 4">MBA4</strain>
        <plasmid evidence="4">Plasmid</plasmid>
    </source>
</reference>
<evidence type="ECO:0000256" key="1">
    <source>
        <dbReference type="SAM" id="MobiDB-lite"/>
    </source>
</evidence>
<dbReference type="KEGG" id="bcai:K788_0004349"/>
<dbReference type="AlphaFoldDB" id="A0A0N7JW06"/>
<name>A0A0N7JW06_9BURK</name>
<evidence type="ECO:0000256" key="2">
    <source>
        <dbReference type="SAM" id="Phobius"/>
    </source>
</evidence>
<evidence type="ECO:0000313" key="4">
    <source>
        <dbReference type="Proteomes" id="UP000019146"/>
    </source>
</evidence>
<dbReference type="EMBL" id="CP012748">
    <property type="protein sequence ID" value="ALL70677.1"/>
    <property type="molecule type" value="Genomic_DNA"/>
</dbReference>
<keyword evidence="2" id="KW-0472">Membrane</keyword>
<feature type="compositionally biased region" description="Pro residues" evidence="1">
    <location>
        <begin position="101"/>
        <end position="119"/>
    </location>
</feature>
<gene>
    <name evidence="3" type="ORF">K788_0004349</name>
</gene>
<keyword evidence="3" id="KW-0614">Plasmid</keyword>
<keyword evidence="2" id="KW-1133">Transmembrane helix</keyword>
<feature type="compositionally biased region" description="Low complexity" evidence="1">
    <location>
        <begin position="147"/>
        <end position="160"/>
    </location>
</feature>
<feature type="compositionally biased region" description="Low complexity" evidence="1">
    <location>
        <begin position="90"/>
        <end position="100"/>
    </location>
</feature>
<proteinExistence type="predicted"/>
<evidence type="ECO:0000313" key="3">
    <source>
        <dbReference type="EMBL" id="ALL70677.1"/>
    </source>
</evidence>
<geneLocation type="plasmid" evidence="4"/>
<accession>A0A0N7JW06</accession>
<feature type="transmembrane region" description="Helical" evidence="2">
    <location>
        <begin position="20"/>
        <end position="38"/>
    </location>
</feature>
<organism evidence="3 4">
    <name type="scientific">Paraburkholderia caribensis MBA4</name>
    <dbReference type="NCBI Taxonomy" id="1323664"/>
    <lineage>
        <taxon>Bacteria</taxon>
        <taxon>Pseudomonadati</taxon>
        <taxon>Pseudomonadota</taxon>
        <taxon>Betaproteobacteria</taxon>
        <taxon>Burkholderiales</taxon>
        <taxon>Burkholderiaceae</taxon>
        <taxon>Paraburkholderia</taxon>
    </lineage>
</organism>
<protein>
    <submittedName>
        <fullName evidence="3">Extensin-like protein</fullName>
    </submittedName>
</protein>
<feature type="compositionally biased region" description="Basic and acidic residues" evidence="1">
    <location>
        <begin position="162"/>
        <end position="171"/>
    </location>
</feature>
<dbReference type="PRINTS" id="PR01217">
    <property type="entry name" value="PRICHEXTENSN"/>
</dbReference>
<sequence length="293" mass="30181">MIEARVDRTTVSMMTTRKILMILAGLVLGAALTTYLMLLQADRRATAEARAGMDETVRPAAVDSRTSENHMTEGSIGQSTPPRAITKSGAVAQQPAISAPVPAPAPAPAAPAPMKPAPVPSAAVTQSTEPAKPAPSTAVASVNVQDAGAPKVVPAPAPRAQRGRESLDRRAATNQGPTPETEELVRESAKLDPSLPPPTSMPTQTPATASTDPRSTSRGAYQTGAAQTDQLVRDSAKLDPSLPPPNMSAVRAATEQQQRAMKPGAGSNPVAAAATDQLVRDSAKLDPSLPPPK</sequence>
<feature type="region of interest" description="Disordered" evidence="1">
    <location>
        <begin position="57"/>
        <end position="293"/>
    </location>
</feature>
<feature type="compositionally biased region" description="Polar residues" evidence="1">
    <location>
        <begin position="201"/>
        <end position="230"/>
    </location>
</feature>
<keyword evidence="2" id="KW-0812">Transmembrane</keyword>